<organism evidence="2 3">
    <name type="scientific">Bacillus suaedaesalsae</name>
    <dbReference type="NCBI Taxonomy" id="2810349"/>
    <lineage>
        <taxon>Bacteria</taxon>
        <taxon>Bacillati</taxon>
        <taxon>Bacillota</taxon>
        <taxon>Bacilli</taxon>
        <taxon>Bacillales</taxon>
        <taxon>Bacillaceae</taxon>
        <taxon>Bacillus</taxon>
    </lineage>
</organism>
<comment type="caution">
    <text evidence="2">The sequence shown here is derived from an EMBL/GenBank/DDBJ whole genome shotgun (WGS) entry which is preliminary data.</text>
</comment>
<dbReference type="Proteomes" id="UP001518925">
    <property type="component" value="Unassembled WGS sequence"/>
</dbReference>
<keyword evidence="3" id="KW-1185">Reference proteome</keyword>
<dbReference type="RefSeq" id="WP_204203445.1">
    <property type="nucleotide sequence ID" value="NZ_JAFELM010000029.1"/>
</dbReference>
<sequence length="60" mass="6713">MSFGNTFITLIVLFVIYAFIYIISEALFALFVGKKNMEINSFWPFALAAAIVATVNTFVL</sequence>
<accession>A0ABS2DHW3</accession>
<evidence type="ECO:0000256" key="1">
    <source>
        <dbReference type="SAM" id="Phobius"/>
    </source>
</evidence>
<feature type="transmembrane region" description="Helical" evidence="1">
    <location>
        <begin position="42"/>
        <end position="59"/>
    </location>
</feature>
<evidence type="ECO:0000313" key="2">
    <source>
        <dbReference type="EMBL" id="MBM6618077.1"/>
    </source>
</evidence>
<proteinExistence type="predicted"/>
<dbReference type="EMBL" id="JAFELM010000029">
    <property type="protein sequence ID" value="MBM6618077.1"/>
    <property type="molecule type" value="Genomic_DNA"/>
</dbReference>
<keyword evidence="1" id="KW-0472">Membrane</keyword>
<gene>
    <name evidence="2" type="ORF">JR050_10450</name>
</gene>
<feature type="transmembrane region" description="Helical" evidence="1">
    <location>
        <begin position="6"/>
        <end position="30"/>
    </location>
</feature>
<keyword evidence="1" id="KW-0812">Transmembrane</keyword>
<reference evidence="2 3" key="1">
    <citation type="submission" date="2021-02" db="EMBL/GenBank/DDBJ databases">
        <title>Bacillus sp. RD4P76, an endophyte from a halophyte.</title>
        <authorList>
            <person name="Sun J.-Q."/>
        </authorList>
    </citation>
    <scope>NUCLEOTIDE SEQUENCE [LARGE SCALE GENOMIC DNA]</scope>
    <source>
        <strain evidence="2 3">RD4P76</strain>
    </source>
</reference>
<protein>
    <submittedName>
        <fullName evidence="2">Uncharacterized protein</fullName>
    </submittedName>
</protein>
<name>A0ABS2DHW3_9BACI</name>
<evidence type="ECO:0000313" key="3">
    <source>
        <dbReference type="Proteomes" id="UP001518925"/>
    </source>
</evidence>
<keyword evidence="1" id="KW-1133">Transmembrane helix</keyword>